<evidence type="ECO:0000313" key="2">
    <source>
        <dbReference type="Proteomes" id="UP000198967"/>
    </source>
</evidence>
<dbReference type="STRING" id="366584.SAMN05216377_1105"/>
<accession>A0A1G7SJ66</accession>
<sequence length="223" mass="24066">MAPRLHVFDMDGTLLRGAAALELTRHFGDPETGHAIEARWIAGDISDDEFWQTLLDVCGDASAEEVDAAFRGAAWMTGVPETFADIRGRGEIAIVVSQSPHFFVRRLEDWGAHETYGTDLELGRPLRPGVTLSAAAKVEITDAVRARYGIAEADCVAYGDSRSDLALFARLRHTVAVNATPAVVELAAATYEGTDIREAYALGRELLAGARPQPSSSGNKNRL</sequence>
<dbReference type="Pfam" id="PF12710">
    <property type="entry name" value="HAD"/>
    <property type="match status" value="1"/>
</dbReference>
<dbReference type="Gene3D" id="3.40.50.1000">
    <property type="entry name" value="HAD superfamily/HAD-like"/>
    <property type="match status" value="1"/>
</dbReference>
<gene>
    <name evidence="1" type="ORF">SAMN05216377_1105</name>
</gene>
<organism evidence="1 2">
    <name type="scientific">Pseudonocardia oroxyli</name>
    <dbReference type="NCBI Taxonomy" id="366584"/>
    <lineage>
        <taxon>Bacteria</taxon>
        <taxon>Bacillati</taxon>
        <taxon>Actinomycetota</taxon>
        <taxon>Actinomycetes</taxon>
        <taxon>Pseudonocardiales</taxon>
        <taxon>Pseudonocardiaceae</taxon>
        <taxon>Pseudonocardia</taxon>
    </lineage>
</organism>
<dbReference type="Proteomes" id="UP000198967">
    <property type="component" value="Unassembled WGS sequence"/>
</dbReference>
<dbReference type="RefSeq" id="WP_245707528.1">
    <property type="nucleotide sequence ID" value="NZ_FNBE01000010.1"/>
</dbReference>
<dbReference type="InterPro" id="IPR023214">
    <property type="entry name" value="HAD_sf"/>
</dbReference>
<protein>
    <submittedName>
        <fullName evidence="1">Phosphoserine phosphatase</fullName>
    </submittedName>
</protein>
<name>A0A1G7SJ66_PSEOR</name>
<dbReference type="InterPro" id="IPR036412">
    <property type="entry name" value="HAD-like_sf"/>
</dbReference>
<reference evidence="1 2" key="1">
    <citation type="submission" date="2016-10" db="EMBL/GenBank/DDBJ databases">
        <authorList>
            <person name="de Groot N.N."/>
        </authorList>
    </citation>
    <scope>NUCLEOTIDE SEQUENCE [LARGE SCALE GENOMIC DNA]</scope>
    <source>
        <strain evidence="1 2">CGMCC 4.3143</strain>
    </source>
</reference>
<proteinExistence type="predicted"/>
<dbReference type="EMBL" id="FNBE01000010">
    <property type="protein sequence ID" value="SDG23043.1"/>
    <property type="molecule type" value="Genomic_DNA"/>
</dbReference>
<dbReference type="SUPFAM" id="SSF56784">
    <property type="entry name" value="HAD-like"/>
    <property type="match status" value="1"/>
</dbReference>
<evidence type="ECO:0000313" key="1">
    <source>
        <dbReference type="EMBL" id="SDG23043.1"/>
    </source>
</evidence>
<dbReference type="AlphaFoldDB" id="A0A1G7SJ66"/>
<keyword evidence="2" id="KW-1185">Reference proteome</keyword>
<dbReference type="NCBIfam" id="TIGR01488">
    <property type="entry name" value="HAD-SF-IB"/>
    <property type="match status" value="1"/>
</dbReference>